<dbReference type="InterPro" id="IPR015797">
    <property type="entry name" value="NUDIX_hydrolase-like_dom_sf"/>
</dbReference>
<dbReference type="Proteomes" id="UP000595224">
    <property type="component" value="Chromosome"/>
</dbReference>
<dbReference type="AlphaFoldDB" id="A0A7T3REA1"/>
<dbReference type="Pfam" id="PF09297">
    <property type="entry name" value="Zn_ribbon_NUD"/>
    <property type="match status" value="1"/>
</dbReference>
<dbReference type="Gene3D" id="3.90.79.20">
    <property type="match status" value="1"/>
</dbReference>
<accession>A0A7T3REA1</accession>
<dbReference type="InterPro" id="IPR049734">
    <property type="entry name" value="NudC-like_C"/>
</dbReference>
<dbReference type="RefSeq" id="WP_198443034.1">
    <property type="nucleotide sequence ID" value="NZ_CBCSHE010000010.1"/>
</dbReference>
<dbReference type="PROSITE" id="PS00893">
    <property type="entry name" value="NUDIX_BOX"/>
    <property type="match status" value="1"/>
</dbReference>
<dbReference type="GO" id="GO:0035529">
    <property type="term" value="F:NADH pyrophosphatase activity"/>
    <property type="evidence" value="ECO:0007669"/>
    <property type="project" value="TreeGrafter"/>
</dbReference>
<evidence type="ECO:0000313" key="11">
    <source>
        <dbReference type="EMBL" id="QQA01521.1"/>
    </source>
</evidence>
<evidence type="ECO:0000256" key="5">
    <source>
        <dbReference type="ARBA" id="ARBA00022723"/>
    </source>
</evidence>
<dbReference type="NCBIfam" id="NF001299">
    <property type="entry name" value="PRK00241.1"/>
    <property type="match status" value="1"/>
</dbReference>
<comment type="similarity">
    <text evidence="3">Belongs to the Nudix hydrolase family. NudC subfamily.</text>
</comment>
<keyword evidence="12" id="KW-1185">Reference proteome</keyword>
<evidence type="ECO:0000256" key="3">
    <source>
        <dbReference type="ARBA" id="ARBA00009595"/>
    </source>
</evidence>
<gene>
    <name evidence="11" type="primary">nudC</name>
    <name evidence="11" type="ORF">IWA51_02590</name>
</gene>
<name>A0A7T3REA1_9SPIR</name>
<comment type="catalytic activity">
    <reaction evidence="9">
        <text>a 5'-end NAD(+)-phospho-ribonucleoside in mRNA + H2O = a 5'-end phospho-adenosine-phospho-ribonucleoside in mRNA + beta-nicotinamide D-ribonucleotide + 2 H(+)</text>
        <dbReference type="Rhea" id="RHEA:60876"/>
        <dbReference type="Rhea" id="RHEA-COMP:15698"/>
        <dbReference type="Rhea" id="RHEA-COMP:15719"/>
        <dbReference type="ChEBI" id="CHEBI:14649"/>
        <dbReference type="ChEBI" id="CHEBI:15377"/>
        <dbReference type="ChEBI" id="CHEBI:15378"/>
        <dbReference type="ChEBI" id="CHEBI:144029"/>
        <dbReference type="ChEBI" id="CHEBI:144051"/>
    </reaction>
    <physiologicalReaction direction="left-to-right" evidence="9">
        <dbReference type="Rhea" id="RHEA:60877"/>
    </physiologicalReaction>
</comment>
<dbReference type="InterPro" id="IPR000086">
    <property type="entry name" value="NUDIX_hydrolase_dom"/>
</dbReference>
<evidence type="ECO:0000256" key="6">
    <source>
        <dbReference type="ARBA" id="ARBA00022801"/>
    </source>
</evidence>
<evidence type="ECO:0000259" key="10">
    <source>
        <dbReference type="PROSITE" id="PS51462"/>
    </source>
</evidence>
<keyword evidence="5" id="KW-0479">Metal-binding</keyword>
<evidence type="ECO:0000313" key="12">
    <source>
        <dbReference type="Proteomes" id="UP000595224"/>
    </source>
</evidence>
<dbReference type="GO" id="GO:0046872">
    <property type="term" value="F:metal ion binding"/>
    <property type="evidence" value="ECO:0007669"/>
    <property type="project" value="UniProtKB-KW"/>
</dbReference>
<comment type="cofactor">
    <cofactor evidence="2">
        <name>Zn(2+)</name>
        <dbReference type="ChEBI" id="CHEBI:29105"/>
    </cofactor>
</comment>
<dbReference type="PROSITE" id="PS51462">
    <property type="entry name" value="NUDIX"/>
    <property type="match status" value="1"/>
</dbReference>
<keyword evidence="8" id="KW-0520">NAD</keyword>
<dbReference type="InterPro" id="IPR015376">
    <property type="entry name" value="Znr_NADH_PPase"/>
</dbReference>
<keyword evidence="6 11" id="KW-0378">Hydrolase</keyword>
<dbReference type="Pfam" id="PF00293">
    <property type="entry name" value="NUDIX"/>
    <property type="match status" value="1"/>
</dbReference>
<protein>
    <recommendedName>
        <fullName evidence="4">NAD(+) diphosphatase</fullName>
        <ecNumber evidence="4">3.6.1.22</ecNumber>
    </recommendedName>
</protein>
<dbReference type="InterPro" id="IPR020084">
    <property type="entry name" value="NUDIX_hydrolase_CS"/>
</dbReference>
<dbReference type="SUPFAM" id="SSF55811">
    <property type="entry name" value="Nudix"/>
    <property type="match status" value="1"/>
</dbReference>
<dbReference type="EC" id="3.6.1.22" evidence="4"/>
<feature type="domain" description="Nudix hydrolase" evidence="10">
    <location>
        <begin position="154"/>
        <end position="277"/>
    </location>
</feature>
<dbReference type="EMBL" id="CP064936">
    <property type="protein sequence ID" value="QQA01521.1"/>
    <property type="molecule type" value="Genomic_DNA"/>
</dbReference>
<reference evidence="11 12" key="1">
    <citation type="submission" date="2020-11" db="EMBL/GenBank/DDBJ databases">
        <title>Treponema Peruensis nv. sp., first commensal Treponema isolated from human feces.</title>
        <authorList>
            <person name="Belkhou C."/>
            <person name="Raes J."/>
        </authorList>
    </citation>
    <scope>NUCLEOTIDE SEQUENCE [LARGE SCALE GENOMIC DNA]</scope>
    <source>
        <strain evidence="11 12">RCC2812</strain>
    </source>
</reference>
<proteinExistence type="inferred from homology"/>
<evidence type="ECO:0000256" key="7">
    <source>
        <dbReference type="ARBA" id="ARBA00022842"/>
    </source>
</evidence>
<dbReference type="CDD" id="cd03429">
    <property type="entry name" value="NUDIX_NADH_pyrophosphatase_Nudt13"/>
    <property type="match status" value="1"/>
</dbReference>
<evidence type="ECO:0000256" key="9">
    <source>
        <dbReference type="ARBA" id="ARBA00023679"/>
    </source>
</evidence>
<dbReference type="InterPro" id="IPR050241">
    <property type="entry name" value="NAD-cap_RNA_hydrolase_NudC"/>
</dbReference>
<dbReference type="GO" id="GO:0006742">
    <property type="term" value="P:NADP+ catabolic process"/>
    <property type="evidence" value="ECO:0007669"/>
    <property type="project" value="TreeGrafter"/>
</dbReference>
<dbReference type="Gene3D" id="3.90.79.10">
    <property type="entry name" value="Nucleoside Triphosphate Pyrophosphohydrolase"/>
    <property type="match status" value="1"/>
</dbReference>
<dbReference type="GO" id="GO:0019677">
    <property type="term" value="P:NAD+ catabolic process"/>
    <property type="evidence" value="ECO:0007669"/>
    <property type="project" value="TreeGrafter"/>
</dbReference>
<keyword evidence="7" id="KW-0460">Magnesium</keyword>
<evidence type="ECO:0000256" key="4">
    <source>
        <dbReference type="ARBA" id="ARBA00012381"/>
    </source>
</evidence>
<evidence type="ECO:0000256" key="1">
    <source>
        <dbReference type="ARBA" id="ARBA00001946"/>
    </source>
</evidence>
<evidence type="ECO:0000256" key="8">
    <source>
        <dbReference type="ARBA" id="ARBA00023027"/>
    </source>
</evidence>
<organism evidence="11 12">
    <name type="scientific">Treponema peruense</name>
    <dbReference type="NCBI Taxonomy" id="2787628"/>
    <lineage>
        <taxon>Bacteria</taxon>
        <taxon>Pseudomonadati</taxon>
        <taxon>Spirochaetota</taxon>
        <taxon>Spirochaetia</taxon>
        <taxon>Spirochaetales</taxon>
        <taxon>Treponemataceae</taxon>
        <taxon>Treponema</taxon>
    </lineage>
</organism>
<dbReference type="KEGG" id="tper:IWA51_02590"/>
<dbReference type="PANTHER" id="PTHR42904:SF6">
    <property type="entry name" value="NAD-CAPPED RNA HYDROLASE NUDT12"/>
    <property type="match status" value="1"/>
</dbReference>
<sequence length="279" mass="31919">MPIISNPNNFFCEHHFVFSGNDILICNEQNQNNFLDIKNLPDEQILRKFFNNQTASDWFAEPDLNYSALMLENESPLPCGCKSIALREFFWRTKTAEEQSKGIPSYLGTLAARAHGLLRLRETHRFCPTCGKKLEDDTEFSAKVCPGCKRQFFPRIEPAVIVLVSKGNEVLLVKNKNRKYDTYACVSGFVELGETLEQAVKREVLEETGICIKNIRYTGSQSWPFPDQLMLAFLADYESGEIKIQESELDDAKWFSRDNLPEIPKRGSVAHNLIMGFFN</sequence>
<dbReference type="GO" id="GO:0005829">
    <property type="term" value="C:cytosol"/>
    <property type="evidence" value="ECO:0007669"/>
    <property type="project" value="TreeGrafter"/>
</dbReference>
<evidence type="ECO:0000256" key="2">
    <source>
        <dbReference type="ARBA" id="ARBA00001947"/>
    </source>
</evidence>
<comment type="cofactor">
    <cofactor evidence="1">
        <name>Mg(2+)</name>
        <dbReference type="ChEBI" id="CHEBI:18420"/>
    </cofactor>
</comment>
<dbReference type="PANTHER" id="PTHR42904">
    <property type="entry name" value="NUDIX HYDROLASE, NUDC SUBFAMILY"/>
    <property type="match status" value="1"/>
</dbReference>